<evidence type="ECO:0000256" key="1">
    <source>
        <dbReference type="ARBA" id="ARBA00022679"/>
    </source>
</evidence>
<evidence type="ECO:0000313" key="5">
    <source>
        <dbReference type="EMBL" id="CAB4575254.1"/>
    </source>
</evidence>
<dbReference type="SUPFAM" id="SSF55729">
    <property type="entry name" value="Acyl-CoA N-acyltransferases (Nat)"/>
    <property type="match status" value="1"/>
</dbReference>
<evidence type="ECO:0000259" key="4">
    <source>
        <dbReference type="Pfam" id="PF13302"/>
    </source>
</evidence>
<comment type="similarity">
    <text evidence="3">Belongs to the acetyltransferase family. RimJ subfamily.</text>
</comment>
<dbReference type="PANTHER" id="PTHR43792:SF8">
    <property type="entry name" value="[RIBOSOMAL PROTEIN US5]-ALANINE N-ACETYLTRANSFERASE"/>
    <property type="match status" value="1"/>
</dbReference>
<dbReference type="InterPro" id="IPR051531">
    <property type="entry name" value="N-acetyltransferase"/>
</dbReference>
<accession>A0A6J6EJ38</accession>
<dbReference type="InterPro" id="IPR000182">
    <property type="entry name" value="GNAT_dom"/>
</dbReference>
<dbReference type="GO" id="GO:0005737">
    <property type="term" value="C:cytoplasm"/>
    <property type="evidence" value="ECO:0007669"/>
    <property type="project" value="TreeGrafter"/>
</dbReference>
<gene>
    <name evidence="5" type="ORF">UFOPK1726_00529</name>
</gene>
<protein>
    <submittedName>
        <fullName evidence="5">Unannotated protein</fullName>
    </submittedName>
</protein>
<dbReference type="PANTHER" id="PTHR43792">
    <property type="entry name" value="GNAT FAMILY, PUTATIVE (AFU_ORTHOLOGUE AFUA_3G00765)-RELATED-RELATED"/>
    <property type="match status" value="1"/>
</dbReference>
<keyword evidence="2" id="KW-0012">Acyltransferase</keyword>
<sequence length="206" mass="23618">MQQSNSVVLRHKDLELSAIRLRDRKNYLKIRELNRDWFLPWDATLPKSRFSDEVLSKSIFDSASNQAFFSLYFSARKANKSGSGLTLAMRTRGKQIGLITAANMVYGAARSCQIGYWIDQRFAGRGYTPRAVALLIDYLLLDRDFHRVEIAIRPENQASLRVVEKLELRSEGLRPRFLHIAGDWQDHEIFAIDSSEIGVGLISRWG</sequence>
<evidence type="ECO:0000256" key="3">
    <source>
        <dbReference type="ARBA" id="ARBA00038502"/>
    </source>
</evidence>
<dbReference type="InterPro" id="IPR016181">
    <property type="entry name" value="Acyl_CoA_acyltransferase"/>
</dbReference>
<dbReference type="Pfam" id="PF13302">
    <property type="entry name" value="Acetyltransf_3"/>
    <property type="match status" value="1"/>
</dbReference>
<reference evidence="5" key="1">
    <citation type="submission" date="2020-05" db="EMBL/GenBank/DDBJ databases">
        <authorList>
            <person name="Chiriac C."/>
            <person name="Salcher M."/>
            <person name="Ghai R."/>
            <person name="Kavagutti S V."/>
        </authorList>
    </citation>
    <scope>NUCLEOTIDE SEQUENCE</scope>
</reference>
<evidence type="ECO:0000256" key="2">
    <source>
        <dbReference type="ARBA" id="ARBA00023315"/>
    </source>
</evidence>
<keyword evidence="1" id="KW-0808">Transferase</keyword>
<dbReference type="GO" id="GO:0008999">
    <property type="term" value="F:protein-N-terminal-alanine acetyltransferase activity"/>
    <property type="evidence" value="ECO:0007669"/>
    <property type="project" value="TreeGrafter"/>
</dbReference>
<name>A0A6J6EJ38_9ZZZZ</name>
<proteinExistence type="inferred from homology"/>
<dbReference type="Gene3D" id="3.40.630.30">
    <property type="match status" value="1"/>
</dbReference>
<dbReference type="AlphaFoldDB" id="A0A6J6EJ38"/>
<feature type="domain" description="N-acetyltransferase" evidence="4">
    <location>
        <begin position="63"/>
        <end position="167"/>
    </location>
</feature>
<dbReference type="EMBL" id="CAEZTT010000047">
    <property type="protein sequence ID" value="CAB4575254.1"/>
    <property type="molecule type" value="Genomic_DNA"/>
</dbReference>
<organism evidence="5">
    <name type="scientific">freshwater metagenome</name>
    <dbReference type="NCBI Taxonomy" id="449393"/>
    <lineage>
        <taxon>unclassified sequences</taxon>
        <taxon>metagenomes</taxon>
        <taxon>ecological metagenomes</taxon>
    </lineage>
</organism>